<keyword evidence="3" id="KW-1185">Reference proteome</keyword>
<gene>
    <name evidence="2" type="ORF">ABS311_01895</name>
</gene>
<comment type="caution">
    <text evidence="2">The sequence shown here is derived from an EMBL/GenBank/DDBJ whole genome shotgun (WGS) entry which is preliminary data.</text>
</comment>
<protein>
    <submittedName>
        <fullName evidence="2">Prepilin-type N-terminal cleavage/methylation domain-containing protein</fullName>
    </submittedName>
</protein>
<dbReference type="InterPro" id="IPR045584">
    <property type="entry name" value="Pilin-like"/>
</dbReference>
<evidence type="ECO:0000256" key="1">
    <source>
        <dbReference type="SAM" id="Phobius"/>
    </source>
</evidence>
<keyword evidence="1" id="KW-1133">Transmembrane helix</keyword>
<reference evidence="2 3" key="1">
    <citation type="submission" date="2024-06" db="EMBL/GenBank/DDBJ databases">
        <authorList>
            <person name="Chen R.Y."/>
        </authorList>
    </citation>
    <scope>NUCLEOTIDE SEQUENCE [LARGE SCALE GENOMIC DNA]</scope>
    <source>
        <strain evidence="2 3">D2</strain>
    </source>
</reference>
<dbReference type="Gene3D" id="3.30.700.10">
    <property type="entry name" value="Glycoprotein, Type 4 Pilin"/>
    <property type="match status" value="1"/>
</dbReference>
<proteinExistence type="predicted"/>
<sequence>MKQTQGFTLIELIVVIVILGILAVTAAPRFIDVQDEAELSVARAIEGSIVSAVNMVHAKALVQNTLGNNANTVVDTTVVAAGHVDTDYGYPESTAQGIGAIIDKPSTWSITYSGNDTTFSKGDCSVIYTQPTGPTEVGRITGAAECNP</sequence>
<accession>A0ABV1RCJ3</accession>
<dbReference type="NCBIfam" id="TIGR02532">
    <property type="entry name" value="IV_pilin_GFxxxE"/>
    <property type="match status" value="1"/>
</dbReference>
<feature type="transmembrane region" description="Helical" evidence="1">
    <location>
        <begin position="12"/>
        <end position="31"/>
    </location>
</feature>
<name>A0ABV1RCJ3_9ALTE</name>
<keyword evidence="1" id="KW-0812">Transmembrane</keyword>
<evidence type="ECO:0000313" key="2">
    <source>
        <dbReference type="EMBL" id="MER2490637.1"/>
    </source>
</evidence>
<organism evidence="2 3">
    <name type="scientific">Catenovulum sediminis</name>
    <dbReference type="NCBI Taxonomy" id="1740262"/>
    <lineage>
        <taxon>Bacteria</taxon>
        <taxon>Pseudomonadati</taxon>
        <taxon>Pseudomonadota</taxon>
        <taxon>Gammaproteobacteria</taxon>
        <taxon>Alteromonadales</taxon>
        <taxon>Alteromonadaceae</taxon>
        <taxon>Catenovulum</taxon>
    </lineage>
</organism>
<dbReference type="EMBL" id="JBELOE010000062">
    <property type="protein sequence ID" value="MER2490637.1"/>
    <property type="molecule type" value="Genomic_DNA"/>
</dbReference>
<dbReference type="SUPFAM" id="SSF54523">
    <property type="entry name" value="Pili subunits"/>
    <property type="match status" value="1"/>
</dbReference>
<evidence type="ECO:0000313" key="3">
    <source>
        <dbReference type="Proteomes" id="UP001467690"/>
    </source>
</evidence>
<dbReference type="InterPro" id="IPR012902">
    <property type="entry name" value="N_methyl_site"/>
</dbReference>
<dbReference type="Proteomes" id="UP001467690">
    <property type="component" value="Unassembled WGS sequence"/>
</dbReference>
<dbReference type="Pfam" id="PF07963">
    <property type="entry name" value="N_methyl"/>
    <property type="match status" value="1"/>
</dbReference>
<dbReference type="RefSeq" id="WP_143870965.1">
    <property type="nucleotide sequence ID" value="NZ_CP041660.1"/>
</dbReference>
<keyword evidence="1" id="KW-0472">Membrane</keyword>
<dbReference type="PROSITE" id="PS00409">
    <property type="entry name" value="PROKAR_NTER_METHYL"/>
    <property type="match status" value="1"/>
</dbReference>